<keyword evidence="2 5" id="KW-0238">DNA-binding</keyword>
<dbReference type="AlphaFoldDB" id="A0A938YQX6"/>
<evidence type="ECO:0000313" key="5">
    <source>
        <dbReference type="EMBL" id="MBM9477310.1"/>
    </source>
</evidence>
<reference evidence="5" key="1">
    <citation type="submission" date="2021-01" db="EMBL/GenBank/DDBJ databases">
        <title>KCTC 19127 draft genome.</title>
        <authorList>
            <person name="An D."/>
        </authorList>
    </citation>
    <scope>NUCLEOTIDE SEQUENCE</scope>
    <source>
        <strain evidence="5">KCTC 19127</strain>
    </source>
</reference>
<dbReference type="Gene3D" id="1.10.260.40">
    <property type="entry name" value="lambda repressor-like DNA-binding domains"/>
    <property type="match status" value="1"/>
</dbReference>
<dbReference type="PROSITE" id="PS50932">
    <property type="entry name" value="HTH_LACI_2"/>
    <property type="match status" value="1"/>
</dbReference>
<keyword evidence="6" id="KW-1185">Reference proteome</keyword>
<evidence type="ECO:0000256" key="2">
    <source>
        <dbReference type="ARBA" id="ARBA00023125"/>
    </source>
</evidence>
<dbReference type="SUPFAM" id="SSF47413">
    <property type="entry name" value="lambda repressor-like DNA-binding domains"/>
    <property type="match status" value="1"/>
</dbReference>
<dbReference type="InterPro" id="IPR000843">
    <property type="entry name" value="HTH_LacI"/>
</dbReference>
<dbReference type="PANTHER" id="PTHR30146">
    <property type="entry name" value="LACI-RELATED TRANSCRIPTIONAL REPRESSOR"/>
    <property type="match status" value="1"/>
</dbReference>
<dbReference type="Pfam" id="PF00356">
    <property type="entry name" value="LacI"/>
    <property type="match status" value="1"/>
</dbReference>
<gene>
    <name evidence="5" type="ORF">JL107_12725</name>
</gene>
<dbReference type="GO" id="GO:0003700">
    <property type="term" value="F:DNA-binding transcription factor activity"/>
    <property type="evidence" value="ECO:0007669"/>
    <property type="project" value="TreeGrafter"/>
</dbReference>
<dbReference type="CDD" id="cd01392">
    <property type="entry name" value="HTH_LacI"/>
    <property type="match status" value="1"/>
</dbReference>
<dbReference type="GO" id="GO:0000976">
    <property type="term" value="F:transcription cis-regulatory region binding"/>
    <property type="evidence" value="ECO:0007669"/>
    <property type="project" value="TreeGrafter"/>
</dbReference>
<protein>
    <submittedName>
        <fullName evidence="5">LacI family DNA-binding transcriptional regulator</fullName>
    </submittedName>
</protein>
<dbReference type="InterPro" id="IPR010982">
    <property type="entry name" value="Lambda_DNA-bd_dom_sf"/>
</dbReference>
<evidence type="ECO:0000259" key="4">
    <source>
        <dbReference type="PROSITE" id="PS50932"/>
    </source>
</evidence>
<dbReference type="SMART" id="SM00354">
    <property type="entry name" value="HTH_LACI"/>
    <property type="match status" value="1"/>
</dbReference>
<dbReference type="PANTHER" id="PTHR30146:SF155">
    <property type="entry name" value="ALANINE RACEMASE"/>
    <property type="match status" value="1"/>
</dbReference>
<evidence type="ECO:0000256" key="3">
    <source>
        <dbReference type="ARBA" id="ARBA00023163"/>
    </source>
</evidence>
<dbReference type="EMBL" id="JAERWL010000010">
    <property type="protein sequence ID" value="MBM9477310.1"/>
    <property type="molecule type" value="Genomic_DNA"/>
</dbReference>
<keyword evidence="3" id="KW-0804">Transcription</keyword>
<evidence type="ECO:0000256" key="1">
    <source>
        <dbReference type="ARBA" id="ARBA00023015"/>
    </source>
</evidence>
<dbReference type="SUPFAM" id="SSF53822">
    <property type="entry name" value="Periplasmic binding protein-like I"/>
    <property type="match status" value="1"/>
</dbReference>
<proteinExistence type="predicted"/>
<comment type="caution">
    <text evidence="5">The sequence shown here is derived from an EMBL/GenBank/DDBJ whole genome shotgun (WGS) entry which is preliminary data.</text>
</comment>
<dbReference type="InterPro" id="IPR028082">
    <property type="entry name" value="Peripla_BP_I"/>
</dbReference>
<sequence>MTDDRTTQSRRPTIYDVAARAGVSKSLVSLVLQRSPRVSEPRRTAVLAAITELGYRPSEAATALAGARTRTVELLIDTYRNLSFVGLVEGIRRELDERDFRLTVTEMHQPGTAGPATWSTAVDGRILAGEPTAGLLAGWAACPIVVAGHRLSVPAGSDVVASDDRAGARAVTEHLLGLGHTTIAHLTGSGGAAQLRREGYEQAVHAAGLPASVAGRRSGTAEQDGYDAAHRILTRRSETTAIVAANDLMALGALAAARDLRRAVPADLSVFGYDDSPLARSRYLSLSSVDDRSTEVGARAARVLLARMDDPDAAVATPAVLPVLVPRGTSGRPGRPPVPAAE</sequence>
<feature type="domain" description="HTH lacI-type" evidence="4">
    <location>
        <begin position="12"/>
        <end position="66"/>
    </location>
</feature>
<dbReference type="Gene3D" id="3.40.50.2300">
    <property type="match status" value="2"/>
</dbReference>
<keyword evidence="1" id="KW-0805">Transcription regulation</keyword>
<evidence type="ECO:0000313" key="6">
    <source>
        <dbReference type="Proteomes" id="UP000663801"/>
    </source>
</evidence>
<dbReference type="InterPro" id="IPR046335">
    <property type="entry name" value="LacI/GalR-like_sensor"/>
</dbReference>
<organism evidence="5 6">
    <name type="scientific">Nakamurella flavida</name>
    <dbReference type="NCBI Taxonomy" id="363630"/>
    <lineage>
        <taxon>Bacteria</taxon>
        <taxon>Bacillati</taxon>
        <taxon>Actinomycetota</taxon>
        <taxon>Actinomycetes</taxon>
        <taxon>Nakamurellales</taxon>
        <taxon>Nakamurellaceae</taxon>
        <taxon>Nakamurella</taxon>
    </lineage>
</organism>
<dbReference type="CDD" id="cd06267">
    <property type="entry name" value="PBP1_LacI_sugar_binding-like"/>
    <property type="match status" value="1"/>
</dbReference>
<dbReference type="Pfam" id="PF13377">
    <property type="entry name" value="Peripla_BP_3"/>
    <property type="match status" value="1"/>
</dbReference>
<accession>A0A938YQX6</accession>
<name>A0A938YQX6_9ACTN</name>
<dbReference type="Proteomes" id="UP000663801">
    <property type="component" value="Unassembled WGS sequence"/>
</dbReference>
<dbReference type="RefSeq" id="WP_205257430.1">
    <property type="nucleotide sequence ID" value="NZ_BAAAPV010000001.1"/>
</dbReference>